<proteinExistence type="predicted"/>
<name>A0A6A6J5Z1_WESOR</name>
<dbReference type="AlphaFoldDB" id="A0A6A6J5Z1"/>
<dbReference type="RefSeq" id="XP_033649394.1">
    <property type="nucleotide sequence ID" value="XM_033794058.1"/>
</dbReference>
<keyword evidence="2" id="KW-1185">Reference proteome</keyword>
<reference evidence="1" key="1">
    <citation type="journal article" date="2020" name="Stud. Mycol.">
        <title>101 Dothideomycetes genomes: a test case for predicting lifestyles and emergence of pathogens.</title>
        <authorList>
            <person name="Haridas S."/>
            <person name="Albert R."/>
            <person name="Binder M."/>
            <person name="Bloem J."/>
            <person name="Labutti K."/>
            <person name="Salamov A."/>
            <person name="Andreopoulos B."/>
            <person name="Baker S."/>
            <person name="Barry K."/>
            <person name="Bills G."/>
            <person name="Bluhm B."/>
            <person name="Cannon C."/>
            <person name="Castanera R."/>
            <person name="Culley D."/>
            <person name="Daum C."/>
            <person name="Ezra D."/>
            <person name="Gonzalez J."/>
            <person name="Henrissat B."/>
            <person name="Kuo A."/>
            <person name="Liang C."/>
            <person name="Lipzen A."/>
            <person name="Lutzoni F."/>
            <person name="Magnuson J."/>
            <person name="Mondo S."/>
            <person name="Nolan M."/>
            <person name="Ohm R."/>
            <person name="Pangilinan J."/>
            <person name="Park H.-J."/>
            <person name="Ramirez L."/>
            <person name="Alfaro M."/>
            <person name="Sun H."/>
            <person name="Tritt A."/>
            <person name="Yoshinaga Y."/>
            <person name="Zwiers L.-H."/>
            <person name="Turgeon B."/>
            <person name="Goodwin S."/>
            <person name="Spatafora J."/>
            <person name="Crous P."/>
            <person name="Grigoriev I."/>
        </authorList>
    </citation>
    <scope>NUCLEOTIDE SEQUENCE</scope>
    <source>
        <strain evidence="1">CBS 379.55</strain>
    </source>
</reference>
<evidence type="ECO:0000313" key="2">
    <source>
        <dbReference type="Proteomes" id="UP000800097"/>
    </source>
</evidence>
<accession>A0A6A6J5Z1</accession>
<dbReference type="Proteomes" id="UP000800097">
    <property type="component" value="Unassembled WGS sequence"/>
</dbReference>
<evidence type="ECO:0000313" key="1">
    <source>
        <dbReference type="EMBL" id="KAF2271855.1"/>
    </source>
</evidence>
<protein>
    <submittedName>
        <fullName evidence="1">Uncharacterized protein</fullName>
    </submittedName>
</protein>
<sequence>MAVVADGSVEGRSRPRGFMSGSGLCKEISMLYVSDTYRGCTCASLYDRYIEAVLDLFELIFYYSLRLCMYGTSAPVWSLSASSRSTPFYNTIQYLPGSKNRFSAAFVWCGKDVNSGVRIRGIISHPLESQASTNARRTEQITVTRRRSRGDPLPRYRPQALSCLGVSEGMLWERSSFHERVILFGDVIGIRRELLLLLSFLCFHLHDKLGQTNSHR</sequence>
<organism evidence="1 2">
    <name type="scientific">Westerdykella ornata</name>
    <dbReference type="NCBI Taxonomy" id="318751"/>
    <lineage>
        <taxon>Eukaryota</taxon>
        <taxon>Fungi</taxon>
        <taxon>Dikarya</taxon>
        <taxon>Ascomycota</taxon>
        <taxon>Pezizomycotina</taxon>
        <taxon>Dothideomycetes</taxon>
        <taxon>Pleosporomycetidae</taxon>
        <taxon>Pleosporales</taxon>
        <taxon>Sporormiaceae</taxon>
        <taxon>Westerdykella</taxon>
    </lineage>
</organism>
<gene>
    <name evidence="1" type="ORF">EI97DRAFT_241311</name>
</gene>
<dbReference type="GeneID" id="54547233"/>
<dbReference type="EMBL" id="ML986531">
    <property type="protein sequence ID" value="KAF2271855.1"/>
    <property type="molecule type" value="Genomic_DNA"/>
</dbReference>